<dbReference type="STRING" id="572547.Amico_1773"/>
<dbReference type="HOGENOM" id="CLU_052868_1_1_0"/>
<dbReference type="Proteomes" id="UP000002366">
    <property type="component" value="Chromosome"/>
</dbReference>
<comment type="similarity">
    <text evidence="3">Belongs to the methyltransferase superfamily. Arsenite methyltransferase family.</text>
</comment>
<evidence type="ECO:0000256" key="8">
    <source>
        <dbReference type="ARBA" id="ARBA00048428"/>
    </source>
</evidence>
<name>D5EH54_AMICL</name>
<accession>D5EH54</accession>
<comment type="catalytic activity">
    <reaction evidence="6">
        <text>arsenic triglutathione + [thioredoxin]-dithiol + S-adenosyl-L-methionine + 2 H2O = methylarsonous acid + [thioredoxin]-disulfide + 3 glutathione + S-adenosyl-L-homocysteine + H(+)</text>
        <dbReference type="Rhea" id="RHEA:69460"/>
        <dbReference type="Rhea" id="RHEA-COMP:10698"/>
        <dbReference type="Rhea" id="RHEA-COMP:10700"/>
        <dbReference type="ChEBI" id="CHEBI:15377"/>
        <dbReference type="ChEBI" id="CHEBI:15378"/>
        <dbReference type="ChEBI" id="CHEBI:17826"/>
        <dbReference type="ChEBI" id="CHEBI:29950"/>
        <dbReference type="ChEBI" id="CHEBI:50058"/>
        <dbReference type="ChEBI" id="CHEBI:57856"/>
        <dbReference type="ChEBI" id="CHEBI:57925"/>
        <dbReference type="ChEBI" id="CHEBI:59789"/>
        <dbReference type="ChEBI" id="CHEBI:183640"/>
        <dbReference type="EC" id="2.1.1.137"/>
    </reaction>
</comment>
<keyword evidence="1 10" id="KW-0808">Transferase</keyword>
<keyword evidence="11" id="KW-1185">Reference proteome</keyword>
<feature type="domain" description="Methyltransferase" evidence="9">
    <location>
        <begin position="83"/>
        <end position="229"/>
    </location>
</feature>
<organism evidence="10 11">
    <name type="scientific">Aminobacterium colombiense (strain DSM 12261 / ALA-1)</name>
    <dbReference type="NCBI Taxonomy" id="572547"/>
    <lineage>
        <taxon>Bacteria</taxon>
        <taxon>Thermotogati</taxon>
        <taxon>Synergistota</taxon>
        <taxon>Synergistia</taxon>
        <taxon>Synergistales</taxon>
        <taxon>Aminobacteriaceae</taxon>
        <taxon>Aminobacterium</taxon>
    </lineage>
</organism>
<dbReference type="Gene3D" id="3.40.50.150">
    <property type="entry name" value="Vaccinia Virus protein VP39"/>
    <property type="match status" value="1"/>
</dbReference>
<dbReference type="PANTHER" id="PTHR43675">
    <property type="entry name" value="ARSENITE METHYLTRANSFERASE"/>
    <property type="match status" value="1"/>
</dbReference>
<comment type="catalytic activity">
    <reaction evidence="8">
        <text>arsenic triglutathione + 3 [thioredoxin]-dithiol + 3 S-adenosyl-L-methionine = trimethylarsine + 3 [thioredoxin]-disulfide + 3 glutathione + 3 S-adenosyl-L-homocysteine + 3 H(+)</text>
        <dbReference type="Rhea" id="RHEA:69432"/>
        <dbReference type="Rhea" id="RHEA-COMP:10698"/>
        <dbReference type="Rhea" id="RHEA-COMP:10700"/>
        <dbReference type="ChEBI" id="CHEBI:15378"/>
        <dbReference type="ChEBI" id="CHEBI:27130"/>
        <dbReference type="ChEBI" id="CHEBI:29950"/>
        <dbReference type="ChEBI" id="CHEBI:50058"/>
        <dbReference type="ChEBI" id="CHEBI:57856"/>
        <dbReference type="ChEBI" id="CHEBI:57925"/>
        <dbReference type="ChEBI" id="CHEBI:59789"/>
        <dbReference type="ChEBI" id="CHEBI:183640"/>
        <dbReference type="EC" id="2.1.1.137"/>
    </reaction>
</comment>
<dbReference type="CDD" id="cd02440">
    <property type="entry name" value="AdoMet_MTases"/>
    <property type="match status" value="1"/>
</dbReference>
<evidence type="ECO:0000256" key="2">
    <source>
        <dbReference type="ARBA" id="ARBA00022691"/>
    </source>
</evidence>
<dbReference type="NCBIfam" id="NF008823">
    <property type="entry name" value="PRK11873.1"/>
    <property type="match status" value="1"/>
</dbReference>
<keyword evidence="2" id="KW-0949">S-adenosyl-L-methionine</keyword>
<keyword evidence="10" id="KW-0489">Methyltransferase</keyword>
<gene>
    <name evidence="10" type="ordered locus">Amico_1773</name>
</gene>
<evidence type="ECO:0000256" key="3">
    <source>
        <dbReference type="ARBA" id="ARBA00034487"/>
    </source>
</evidence>
<evidence type="ECO:0000313" key="11">
    <source>
        <dbReference type="Proteomes" id="UP000002366"/>
    </source>
</evidence>
<dbReference type="OrthoDB" id="9772751at2"/>
<dbReference type="SUPFAM" id="SSF53335">
    <property type="entry name" value="S-adenosyl-L-methionine-dependent methyltransferases"/>
    <property type="match status" value="1"/>
</dbReference>
<dbReference type="eggNOG" id="COG2226">
    <property type="taxonomic scope" value="Bacteria"/>
</dbReference>
<dbReference type="GO" id="GO:0032259">
    <property type="term" value="P:methylation"/>
    <property type="evidence" value="ECO:0007669"/>
    <property type="project" value="UniProtKB-KW"/>
</dbReference>
<dbReference type="EMBL" id="CP001997">
    <property type="protein sequence ID" value="ADE57886.1"/>
    <property type="molecule type" value="Genomic_DNA"/>
</dbReference>
<sequence length="267" mass="28777">MTDKKKHKAKSADEIRSKIRERYGAIAQSETSCCGQGASCCSPSSQPDISQVLGYSDAELSSTAKGANMGLGCGNPLGIASLKPGDIVLDLGSGGGFDCFLAAQAVGKDGFVIGVDMTPNMIDKARSIAEKENYSNVEFRLGEIEHLPVADASVDIVISNCVINLSFHKQQVFLEIYRVLRKEGRVAIADIVALQNLPDEIRTNQNAYSGCVAGAALVKEVEEMLKNAGFKDIIITVKEESREYIKDWFPGSGVENFVRSAYVEAKK</sequence>
<evidence type="ECO:0000256" key="5">
    <source>
        <dbReference type="ARBA" id="ARBA00034545"/>
    </source>
</evidence>
<protein>
    <recommendedName>
        <fullName evidence="5">Arsenite methyltransferase</fullName>
        <ecNumber evidence="4">2.1.1.137</ecNumber>
    </recommendedName>
</protein>
<dbReference type="EC" id="2.1.1.137" evidence="4"/>
<dbReference type="AlphaFoldDB" id="D5EH54"/>
<dbReference type="InterPro" id="IPR029063">
    <property type="entry name" value="SAM-dependent_MTases_sf"/>
</dbReference>
<dbReference type="InterPro" id="IPR026669">
    <property type="entry name" value="Arsenite_MeTrfase-like"/>
</dbReference>
<proteinExistence type="inferred from homology"/>
<evidence type="ECO:0000313" key="10">
    <source>
        <dbReference type="EMBL" id="ADE57886.1"/>
    </source>
</evidence>
<evidence type="ECO:0000256" key="6">
    <source>
        <dbReference type="ARBA" id="ARBA00047941"/>
    </source>
</evidence>
<evidence type="ECO:0000256" key="7">
    <source>
        <dbReference type="ARBA" id="ARBA00047943"/>
    </source>
</evidence>
<dbReference type="Pfam" id="PF13847">
    <property type="entry name" value="Methyltransf_31"/>
    <property type="match status" value="1"/>
</dbReference>
<comment type="catalytic activity">
    <reaction evidence="7">
        <text>arsenic triglutathione + 2 [thioredoxin]-dithiol + 2 S-adenosyl-L-methionine + H2O = dimethylarsinous acid + 2 [thioredoxin]-disulfide + 3 glutathione + 2 S-adenosyl-L-homocysteine + 2 H(+)</text>
        <dbReference type="Rhea" id="RHEA:69464"/>
        <dbReference type="Rhea" id="RHEA-COMP:10698"/>
        <dbReference type="Rhea" id="RHEA-COMP:10700"/>
        <dbReference type="ChEBI" id="CHEBI:15377"/>
        <dbReference type="ChEBI" id="CHEBI:15378"/>
        <dbReference type="ChEBI" id="CHEBI:23808"/>
        <dbReference type="ChEBI" id="CHEBI:29950"/>
        <dbReference type="ChEBI" id="CHEBI:50058"/>
        <dbReference type="ChEBI" id="CHEBI:57856"/>
        <dbReference type="ChEBI" id="CHEBI:57925"/>
        <dbReference type="ChEBI" id="CHEBI:59789"/>
        <dbReference type="ChEBI" id="CHEBI:183640"/>
        <dbReference type="EC" id="2.1.1.137"/>
    </reaction>
</comment>
<evidence type="ECO:0000259" key="9">
    <source>
        <dbReference type="Pfam" id="PF13847"/>
    </source>
</evidence>
<dbReference type="InterPro" id="IPR025714">
    <property type="entry name" value="Methyltranfer_dom"/>
</dbReference>
<reference evidence="10 11" key="1">
    <citation type="journal article" date="2010" name="Stand. Genomic Sci.">
        <title>Complete genome sequence of Aminobacterium colombiense type strain (ALA-1).</title>
        <authorList>
            <person name="Chertkov O."/>
            <person name="Sikorski J."/>
            <person name="Brambilla E."/>
            <person name="Lapidus A."/>
            <person name="Copeland A."/>
            <person name="Glavina Del Rio T."/>
            <person name="Nolan M."/>
            <person name="Lucas S."/>
            <person name="Tice H."/>
            <person name="Cheng J.F."/>
            <person name="Han C."/>
            <person name="Detter J.C."/>
            <person name="Bruce D."/>
            <person name="Tapia R."/>
            <person name="Goodwin L."/>
            <person name="Pitluck S."/>
            <person name="Liolios K."/>
            <person name="Ivanova N."/>
            <person name="Mavromatis K."/>
            <person name="Ovchinnikova G."/>
            <person name="Pati A."/>
            <person name="Chen A."/>
            <person name="Palaniappan K."/>
            <person name="Land M."/>
            <person name="Hauser L."/>
            <person name="Chang Y.J."/>
            <person name="Jeffries C.D."/>
            <person name="Spring S."/>
            <person name="Rohde M."/>
            <person name="Goker M."/>
            <person name="Bristow J."/>
            <person name="Eisen J.A."/>
            <person name="Markowitz V."/>
            <person name="Hugenholtz P."/>
            <person name="Kyrpides N.C."/>
            <person name="Klenk H.P."/>
        </authorList>
    </citation>
    <scope>NUCLEOTIDE SEQUENCE [LARGE SCALE GENOMIC DNA]</scope>
    <source>
        <strain evidence="11">DSM 12261 / ALA-1</strain>
    </source>
</reference>
<dbReference type="GO" id="GO:0030791">
    <property type="term" value="F:arsenite methyltransferase activity"/>
    <property type="evidence" value="ECO:0007669"/>
    <property type="project" value="UniProtKB-EC"/>
</dbReference>
<dbReference type="RefSeq" id="WP_013049148.1">
    <property type="nucleotide sequence ID" value="NC_014011.1"/>
</dbReference>
<evidence type="ECO:0000256" key="1">
    <source>
        <dbReference type="ARBA" id="ARBA00022679"/>
    </source>
</evidence>
<dbReference type="KEGG" id="aco:Amico_1773"/>
<evidence type="ECO:0000256" key="4">
    <source>
        <dbReference type="ARBA" id="ARBA00034521"/>
    </source>
</evidence>
<dbReference type="PANTHER" id="PTHR43675:SF8">
    <property type="entry name" value="ARSENITE METHYLTRANSFERASE"/>
    <property type="match status" value="1"/>
</dbReference>